<dbReference type="GO" id="GO:0004497">
    <property type="term" value="F:monooxygenase activity"/>
    <property type="evidence" value="ECO:0007669"/>
    <property type="project" value="InterPro"/>
</dbReference>
<dbReference type="OrthoDB" id="1470350at2759"/>
<dbReference type="RefSeq" id="XP_013273970.1">
    <property type="nucleotide sequence ID" value="XM_013418516.1"/>
</dbReference>
<dbReference type="HOGENOM" id="CLU_2159816_0_0_1"/>
<proteinExistence type="predicted"/>
<dbReference type="Gene3D" id="1.10.630.10">
    <property type="entry name" value="Cytochrome P450"/>
    <property type="match status" value="1"/>
</dbReference>
<dbReference type="GO" id="GO:0005506">
    <property type="term" value="F:iron ion binding"/>
    <property type="evidence" value="ECO:0007669"/>
    <property type="project" value="InterPro"/>
</dbReference>
<dbReference type="GO" id="GO:0020037">
    <property type="term" value="F:heme binding"/>
    <property type="evidence" value="ECO:0007669"/>
    <property type="project" value="InterPro"/>
</dbReference>
<name>A0A0D2IM52_9EURO</name>
<evidence type="ECO:0000313" key="1">
    <source>
        <dbReference type="EMBL" id="KIX06834.1"/>
    </source>
</evidence>
<reference evidence="1 2" key="1">
    <citation type="submission" date="2015-01" db="EMBL/GenBank/DDBJ databases">
        <title>The Genome Sequence of Rhinocladiella mackenzie CBS 650.93.</title>
        <authorList>
            <consortium name="The Broad Institute Genomics Platform"/>
            <person name="Cuomo C."/>
            <person name="de Hoog S."/>
            <person name="Gorbushina A."/>
            <person name="Stielow B."/>
            <person name="Teixiera M."/>
            <person name="Abouelleil A."/>
            <person name="Chapman S.B."/>
            <person name="Priest M."/>
            <person name="Young S.K."/>
            <person name="Wortman J."/>
            <person name="Nusbaum C."/>
            <person name="Birren B."/>
        </authorList>
    </citation>
    <scope>NUCLEOTIDE SEQUENCE [LARGE SCALE GENOMIC DNA]</scope>
    <source>
        <strain evidence="1 2">CBS 650.93</strain>
    </source>
</reference>
<organism evidence="1 2">
    <name type="scientific">Rhinocladiella mackenziei CBS 650.93</name>
    <dbReference type="NCBI Taxonomy" id="1442369"/>
    <lineage>
        <taxon>Eukaryota</taxon>
        <taxon>Fungi</taxon>
        <taxon>Dikarya</taxon>
        <taxon>Ascomycota</taxon>
        <taxon>Pezizomycotina</taxon>
        <taxon>Eurotiomycetes</taxon>
        <taxon>Chaetothyriomycetidae</taxon>
        <taxon>Chaetothyriales</taxon>
        <taxon>Herpotrichiellaceae</taxon>
        <taxon>Rhinocladiella</taxon>
    </lineage>
</organism>
<dbReference type="AlphaFoldDB" id="A0A0D2IM52"/>
<dbReference type="EMBL" id="KN847477">
    <property type="protein sequence ID" value="KIX06834.1"/>
    <property type="molecule type" value="Genomic_DNA"/>
</dbReference>
<dbReference type="GeneID" id="25292881"/>
<accession>A0A0D2IM52</accession>
<protein>
    <submittedName>
        <fullName evidence="1">Uncharacterized protein</fullName>
    </submittedName>
</protein>
<dbReference type="GO" id="GO:0016705">
    <property type="term" value="F:oxidoreductase activity, acting on paired donors, with incorporation or reduction of molecular oxygen"/>
    <property type="evidence" value="ECO:0007669"/>
    <property type="project" value="InterPro"/>
</dbReference>
<evidence type="ECO:0000313" key="2">
    <source>
        <dbReference type="Proteomes" id="UP000053617"/>
    </source>
</evidence>
<dbReference type="VEuPathDB" id="FungiDB:Z518_04810"/>
<gene>
    <name evidence="1" type="ORF">Z518_04810</name>
</gene>
<dbReference type="Proteomes" id="UP000053617">
    <property type="component" value="Unassembled WGS sequence"/>
</dbReference>
<keyword evidence="2" id="KW-1185">Reference proteome</keyword>
<dbReference type="STRING" id="1442369.A0A0D2IM52"/>
<sequence>MALTVPGTTGKSHRIHAAAHEKYGPVVSVVPNELSFGNPAVARQIYTSRSLVKENAFYGSKTLYDQMHIFAERHVEAHSARCKMLSKGISRAAMYDFESHLARKVRAMLDQ</sequence>
<dbReference type="InterPro" id="IPR036396">
    <property type="entry name" value="Cyt_P450_sf"/>
</dbReference>
<dbReference type="SUPFAM" id="SSF48264">
    <property type="entry name" value="Cytochrome P450"/>
    <property type="match status" value="1"/>
</dbReference>